<accession>A0ABQ9GKQ3</accession>
<gene>
    <name evidence="1" type="ORF">PR048_026219</name>
</gene>
<evidence type="ECO:0000313" key="2">
    <source>
        <dbReference type="Proteomes" id="UP001159363"/>
    </source>
</evidence>
<protein>
    <recommendedName>
        <fullName evidence="3">HAT C-terminal dimerisation domain-containing protein</fullName>
    </recommendedName>
</protein>
<evidence type="ECO:0000313" key="1">
    <source>
        <dbReference type="EMBL" id="KAJ8872613.1"/>
    </source>
</evidence>
<keyword evidence="2" id="KW-1185">Reference proteome</keyword>
<reference evidence="1 2" key="1">
    <citation type="submission" date="2023-02" db="EMBL/GenBank/DDBJ databases">
        <title>LHISI_Scaffold_Assembly.</title>
        <authorList>
            <person name="Stuart O.P."/>
            <person name="Cleave R."/>
            <person name="Magrath M.J.L."/>
            <person name="Mikheyev A.S."/>
        </authorList>
    </citation>
    <scope>NUCLEOTIDE SEQUENCE [LARGE SCALE GENOMIC DNA]</scope>
    <source>
        <strain evidence="1">Daus_M_001</strain>
        <tissue evidence="1">Leg muscle</tissue>
    </source>
</reference>
<dbReference type="EMBL" id="JARBHB010000011">
    <property type="protein sequence ID" value="KAJ8872613.1"/>
    <property type="molecule type" value="Genomic_DNA"/>
</dbReference>
<sequence>MNRFKSFMDKLYIIYYASPKNARQLKVCAQTLETQILKGERILSRPQFCSSDNIVAAVRQNYEAMVLHLEEAKEDRTRDKKDREMYEGLLRKISSTEFILDLELINELSDVSFDLQERNIDLYKSHSKVKDVVELFEKRKTYPGSAYRKSLEAAENLKFCGVAQHKKGRLDDPPIFPGAFYESLKNSIQKRLLCNSNVEMIRFNLYRRELIRTLREFVKSPDVMPEKLLHLNNTQHIIPVSSSECERGFSKTNIIVTPDMADLLTETIKTNHLRTFNYVNDMVASRTSLCHRHEQQIKNEG</sequence>
<dbReference type="PANTHER" id="PTHR46880:SF8">
    <property type="entry name" value="E3 SUMO-PROTEIN LIGASE KIAA1586"/>
    <property type="match status" value="1"/>
</dbReference>
<evidence type="ECO:0008006" key="3">
    <source>
        <dbReference type="Google" id="ProtNLM"/>
    </source>
</evidence>
<dbReference type="PANTHER" id="PTHR46880">
    <property type="entry name" value="RAS-ASSOCIATING DOMAIN-CONTAINING PROTEIN"/>
    <property type="match status" value="1"/>
</dbReference>
<proteinExistence type="predicted"/>
<comment type="caution">
    <text evidence="1">The sequence shown here is derived from an EMBL/GenBank/DDBJ whole genome shotgun (WGS) entry which is preliminary data.</text>
</comment>
<name>A0ABQ9GKQ3_9NEOP</name>
<organism evidence="1 2">
    <name type="scientific">Dryococelus australis</name>
    <dbReference type="NCBI Taxonomy" id="614101"/>
    <lineage>
        <taxon>Eukaryota</taxon>
        <taxon>Metazoa</taxon>
        <taxon>Ecdysozoa</taxon>
        <taxon>Arthropoda</taxon>
        <taxon>Hexapoda</taxon>
        <taxon>Insecta</taxon>
        <taxon>Pterygota</taxon>
        <taxon>Neoptera</taxon>
        <taxon>Polyneoptera</taxon>
        <taxon>Phasmatodea</taxon>
        <taxon>Verophasmatodea</taxon>
        <taxon>Anareolatae</taxon>
        <taxon>Phasmatidae</taxon>
        <taxon>Eurycanthinae</taxon>
        <taxon>Dryococelus</taxon>
    </lineage>
</organism>
<dbReference type="Proteomes" id="UP001159363">
    <property type="component" value="Chromosome 10"/>
</dbReference>